<dbReference type="Gene3D" id="3.50.50.60">
    <property type="entry name" value="FAD/NAD(P)-binding domain"/>
    <property type="match status" value="2"/>
</dbReference>
<dbReference type="Proteomes" id="UP000070063">
    <property type="component" value="Unassembled WGS sequence"/>
</dbReference>
<dbReference type="Proteomes" id="UP000325462">
    <property type="component" value="Chromosome"/>
</dbReference>
<dbReference type="CDD" id="cd02974">
    <property type="entry name" value="AhpF_NTD_N"/>
    <property type="match status" value="1"/>
</dbReference>
<dbReference type="EMBL" id="CP041722">
    <property type="protein sequence ID" value="QEX38141.1"/>
    <property type="molecule type" value="Genomic_DNA"/>
</dbReference>
<dbReference type="GeneID" id="58090677"/>
<dbReference type="PRINTS" id="PR00469">
    <property type="entry name" value="PNDRDTASEII"/>
</dbReference>
<dbReference type="PIRSF" id="PIRSF000238">
    <property type="entry name" value="AhpF"/>
    <property type="match status" value="1"/>
</dbReference>
<dbReference type="Pfam" id="PF13192">
    <property type="entry name" value="Thioredoxin_3"/>
    <property type="match status" value="1"/>
</dbReference>
<dbReference type="eggNOG" id="COG3634">
    <property type="taxonomic scope" value="Bacteria"/>
</dbReference>
<evidence type="ECO:0000256" key="8">
    <source>
        <dbReference type="ARBA" id="ARBA00023027"/>
    </source>
</evidence>
<comment type="subunit">
    <text evidence="2">Homodimer.</text>
</comment>
<evidence type="ECO:0000256" key="9">
    <source>
        <dbReference type="ARBA" id="ARBA00023157"/>
    </source>
</evidence>
<dbReference type="InterPro" id="IPR036188">
    <property type="entry name" value="FAD/NAD-bd_sf"/>
</dbReference>
<evidence type="ECO:0000313" key="19">
    <source>
        <dbReference type="Proteomes" id="UP000070063"/>
    </source>
</evidence>
<dbReference type="OMA" id="LNPNIRH"/>
<dbReference type="InterPro" id="IPR012336">
    <property type="entry name" value="Thioredoxin-like_fold"/>
</dbReference>
<keyword evidence="8" id="KW-0520">NAD</keyword>
<feature type="disulfide bond" description="Redox-active" evidence="13">
    <location>
        <begin position="335"/>
        <end position="338"/>
    </location>
</feature>
<reference evidence="16 19" key="1">
    <citation type="submission" date="2016-01" db="EMBL/GenBank/DDBJ databases">
        <authorList>
            <person name="Mitreva M."/>
            <person name="Pepin K.H."/>
            <person name="Mihindukulasuriya K.A."/>
            <person name="Fulton R."/>
            <person name="Fronick C."/>
            <person name="O'Laughlin M."/>
            <person name="Miner T."/>
            <person name="Herter B."/>
            <person name="Rosa B.A."/>
            <person name="Cordes M."/>
            <person name="Tomlinson C."/>
            <person name="Wollam A."/>
            <person name="Palsikar V.B."/>
            <person name="Mardis E.R."/>
            <person name="Wilson R.K."/>
        </authorList>
    </citation>
    <scope>NUCLEOTIDE SEQUENCE [LARGE SCALE GENOMIC DNA]</scope>
    <source>
        <strain evidence="16 19">MJR7738</strain>
    </source>
</reference>
<sequence length="507" mass="54895">MLNKDLKQQLSQLLDLMEGDVQFVASIGSDDKSKELKDLLDEISGMSERITVVEKDLKRTPSFSVNRPNEETGITFAGIPLGHEFNSLVLAILQVSGRAPKEKESIINQIKALDGSYHFETYVSLTCQKCPDVVQALNLMSVINPNITHTMIDGAIFRDESENIMAVPAVFLDGEEFGNGRMTISDILSKLGSTQDASEYENKDPYDVLIIGGGPASGSAAIYTARKGLRTGIIADRIGGQVNDTAGIENFITVKQTTGSEFSSNLADHIAQYDIDAMTGIRATNIEKTDSAIRVTLENNAVLETKTAIISTGASWRKLNVPGEDRLINKGVAFCPHCDGPLFENKNVAVIGGGNSGVEAAIDLAGIVKHVTLFEFAPELKADTVLQERLRSLSNVDITTNARTTEVLGDDHVTGIQYEDMSTNEIKELTLDGIFVQIGLVPNTAWLGNAVELNERKEIVTDRNNQTNVPGIFAAGDVTDQKNKQIIISMGSGANAALNAFDYLIRN</sequence>
<reference evidence="17 21" key="3">
    <citation type="submission" date="2019-07" db="EMBL/GenBank/DDBJ databases">
        <title>Comparative genome analysis of staphylococcus lugdunensis shows clonal complex-dependent diversity of the putative virulence factor, ess/type vii locus.</title>
        <authorList>
            <person name="Lebeurre J."/>
            <person name="Dahyot S."/>
            <person name="Diene S."/>
            <person name="Paulay A."/>
            <person name="Aubourg M."/>
            <person name="Argemi X."/>
            <person name="Giard J.-C."/>
            <person name="Tournier I."/>
            <person name="Francois P."/>
            <person name="Pestel-Caron M."/>
        </authorList>
    </citation>
    <scope>NUCLEOTIDE SEQUENCE [LARGE SCALE GENOMIC DNA]</scope>
    <source>
        <strain evidence="17 21">SL13</strain>
    </source>
</reference>
<evidence type="ECO:0000256" key="5">
    <source>
        <dbReference type="ARBA" id="ARBA00022827"/>
    </source>
</evidence>
<dbReference type="EMBL" id="SCHB01000003">
    <property type="protein sequence ID" value="TBW72353.1"/>
    <property type="molecule type" value="Genomic_DNA"/>
</dbReference>
<dbReference type="GO" id="GO:0032991">
    <property type="term" value="C:protein-containing complex"/>
    <property type="evidence" value="ECO:0007669"/>
    <property type="project" value="UniProtKB-ARBA"/>
</dbReference>
<evidence type="ECO:0000313" key="17">
    <source>
        <dbReference type="EMBL" id="QEX38141.1"/>
    </source>
</evidence>
<dbReference type="InterPro" id="IPR008255">
    <property type="entry name" value="Pyr_nucl-diS_OxRdtase_2_AS"/>
</dbReference>
<keyword evidence="9 13" id="KW-1015">Disulfide bond</keyword>
<dbReference type="SUPFAM" id="SSF52833">
    <property type="entry name" value="Thioredoxin-like"/>
    <property type="match status" value="2"/>
</dbReference>
<dbReference type="InterPro" id="IPR044142">
    <property type="entry name" value="AhpF_NTD_N"/>
</dbReference>
<proteinExistence type="inferred from homology"/>
<dbReference type="PANTHER" id="PTHR48105">
    <property type="entry name" value="THIOREDOXIN REDUCTASE 1-RELATED-RELATED"/>
    <property type="match status" value="1"/>
</dbReference>
<dbReference type="FunFam" id="3.50.50.60:FF:000007">
    <property type="entry name" value="Alkyl hydroperoxide reductase, F subunit"/>
    <property type="match status" value="1"/>
</dbReference>
<keyword evidence="4" id="KW-0285">Flavoprotein</keyword>
<keyword evidence="5 12" id="KW-0274">FAD</keyword>
<evidence type="ECO:0000256" key="11">
    <source>
        <dbReference type="ARBA" id="ARBA00024806"/>
    </source>
</evidence>
<comment type="cofactor">
    <cofactor evidence="12">
        <name>FAD</name>
        <dbReference type="ChEBI" id="CHEBI:57692"/>
    </cofactor>
    <text evidence="12">Binds 1 FAD per subunit.</text>
</comment>
<dbReference type="CDD" id="cd03026">
    <property type="entry name" value="AhpF_NTD_C"/>
    <property type="match status" value="1"/>
</dbReference>
<evidence type="ECO:0000313" key="21">
    <source>
        <dbReference type="Proteomes" id="UP000325462"/>
    </source>
</evidence>
<dbReference type="GO" id="GO:0051287">
    <property type="term" value="F:NAD binding"/>
    <property type="evidence" value="ECO:0007669"/>
    <property type="project" value="InterPro"/>
</dbReference>
<evidence type="ECO:0000256" key="3">
    <source>
        <dbReference type="ARBA" id="ARBA00020059"/>
    </source>
</evidence>
<dbReference type="NCBIfam" id="TIGR03140">
    <property type="entry name" value="AhpF"/>
    <property type="match status" value="1"/>
</dbReference>
<dbReference type="Proteomes" id="UP000293637">
    <property type="component" value="Unassembled WGS sequence"/>
</dbReference>
<evidence type="ECO:0000313" key="16">
    <source>
        <dbReference type="EMBL" id="KXA38939.1"/>
    </source>
</evidence>
<keyword evidence="6" id="KW-0521">NADP</keyword>
<accession>A0A133Q7W1</accession>
<keyword evidence="21" id="KW-1185">Reference proteome</keyword>
<dbReference type="EMBL" id="LRQI01000035">
    <property type="protein sequence ID" value="KXA38939.1"/>
    <property type="molecule type" value="Genomic_DNA"/>
</dbReference>
<dbReference type="AlphaFoldDB" id="A0A133Q7W1"/>
<dbReference type="GO" id="GO:0016668">
    <property type="term" value="F:oxidoreductase activity, acting on a sulfur group of donors, NAD(P) as acceptor"/>
    <property type="evidence" value="ECO:0007669"/>
    <property type="project" value="UniProtKB-ARBA"/>
</dbReference>
<dbReference type="SUPFAM" id="SSF51905">
    <property type="entry name" value="FAD/NAD(P)-binding domain"/>
    <property type="match status" value="1"/>
</dbReference>
<protein>
    <recommendedName>
        <fullName evidence="3">Alkyl hydroperoxide reductase subunit F</fullName>
    </recommendedName>
</protein>
<dbReference type="RefSeq" id="WP_002461113.1">
    <property type="nucleotide sequence ID" value="NZ_AP021848.1"/>
</dbReference>
<dbReference type="InterPro" id="IPR023753">
    <property type="entry name" value="FAD/NAD-binding_dom"/>
</dbReference>
<name>A0A133Q7W1_STALU</name>
<dbReference type="STRING" id="28035.B6N84_12235"/>
<evidence type="ECO:0000259" key="14">
    <source>
        <dbReference type="Pfam" id="PF07992"/>
    </source>
</evidence>
<feature type="binding site" evidence="12">
    <location>
        <begin position="207"/>
        <end position="222"/>
    </location>
    <ligand>
        <name>FAD</name>
        <dbReference type="ChEBI" id="CHEBI:57692"/>
    </ligand>
</feature>
<evidence type="ECO:0000256" key="12">
    <source>
        <dbReference type="PIRSR" id="PIRSR000238-1"/>
    </source>
</evidence>
<evidence type="ECO:0000256" key="1">
    <source>
        <dbReference type="ARBA" id="ARBA00009333"/>
    </source>
</evidence>
<evidence type="ECO:0000259" key="15">
    <source>
        <dbReference type="Pfam" id="PF13192"/>
    </source>
</evidence>
<evidence type="ECO:0000313" key="18">
    <source>
        <dbReference type="EMBL" id="TBW72353.1"/>
    </source>
</evidence>
<feature type="domain" description="FAD/NAD(P)-binding" evidence="14">
    <location>
        <begin position="206"/>
        <end position="490"/>
    </location>
</feature>
<feature type="domain" description="Thioredoxin-like fold" evidence="15">
    <location>
        <begin position="123"/>
        <end position="190"/>
    </location>
</feature>
<feature type="binding site" evidence="12">
    <location>
        <begin position="467"/>
        <end position="477"/>
    </location>
    <ligand>
        <name>FAD</name>
        <dbReference type="ChEBI" id="CHEBI:57692"/>
    </ligand>
</feature>
<evidence type="ECO:0000256" key="10">
    <source>
        <dbReference type="ARBA" id="ARBA00023284"/>
    </source>
</evidence>
<dbReference type="GO" id="GO:0000302">
    <property type="term" value="P:response to reactive oxygen species"/>
    <property type="evidence" value="ECO:0007669"/>
    <property type="project" value="InterPro"/>
</dbReference>
<dbReference type="Gene3D" id="3.40.30.80">
    <property type="match status" value="1"/>
</dbReference>
<dbReference type="PROSITE" id="PS51354">
    <property type="entry name" value="GLUTAREDOXIN_2"/>
    <property type="match status" value="1"/>
</dbReference>
<dbReference type="GO" id="GO:0102039">
    <property type="term" value="F:NADH-dependent peroxiredoxin activity"/>
    <property type="evidence" value="ECO:0007669"/>
    <property type="project" value="InterPro"/>
</dbReference>
<keyword evidence="7 18" id="KW-0560">Oxidoreductase</keyword>
<dbReference type="InterPro" id="IPR012081">
    <property type="entry name" value="Alkyl_hydroperoxide_Rdtase_suF"/>
</dbReference>
<keyword evidence="10 13" id="KW-0676">Redox-active center</keyword>
<evidence type="ECO:0000313" key="20">
    <source>
        <dbReference type="Proteomes" id="UP000293637"/>
    </source>
</evidence>
<dbReference type="GO" id="GO:0005829">
    <property type="term" value="C:cytosol"/>
    <property type="evidence" value="ECO:0007669"/>
    <property type="project" value="UniProtKB-ARBA"/>
</dbReference>
<evidence type="ECO:0000256" key="2">
    <source>
        <dbReference type="ARBA" id="ARBA00011738"/>
    </source>
</evidence>
<evidence type="ECO:0000256" key="7">
    <source>
        <dbReference type="ARBA" id="ARBA00023002"/>
    </source>
</evidence>
<reference evidence="18 20" key="2">
    <citation type="journal article" date="2019" name="Sci. Transl. Med.">
        <title>Quorum sensing between bacterial species on the skin protects against epidermal injury in atopic dermatitis.</title>
        <authorList>
            <person name="Williams M.R."/>
        </authorList>
    </citation>
    <scope>NUCLEOTIDE SEQUENCE [LARGE SCALE GENOMIC DNA]</scope>
    <source>
        <strain evidence="18 20">E7</strain>
    </source>
</reference>
<comment type="similarity">
    <text evidence="1">Belongs to the class-II pyridine nucleotide-disulfide oxidoreductase family.</text>
</comment>
<dbReference type="Pfam" id="PF07992">
    <property type="entry name" value="Pyr_redox_2"/>
    <property type="match status" value="1"/>
</dbReference>
<comment type="function">
    <text evidence="11">Serves to protect the cell against DNA damage by alkyl hydroperoxides. It can use either NADH or NADPH as electron donor for direct reduction of redox dyes or of alkyl hydroperoxides when combined with the AhpC protein.</text>
</comment>
<dbReference type="InterPro" id="IPR044141">
    <property type="entry name" value="AhpF_NTD_C"/>
</dbReference>
<dbReference type="InterPro" id="IPR050097">
    <property type="entry name" value="Ferredoxin-NADP_redctase_2"/>
</dbReference>
<dbReference type="InterPro" id="IPR036249">
    <property type="entry name" value="Thioredoxin-like_sf"/>
</dbReference>
<dbReference type="PRINTS" id="PR00368">
    <property type="entry name" value="FADPNR"/>
</dbReference>
<evidence type="ECO:0000256" key="13">
    <source>
        <dbReference type="PIRSR" id="PIRSR000238-2"/>
    </source>
</evidence>
<organism evidence="18 20">
    <name type="scientific">Staphylococcus lugdunensis</name>
    <dbReference type="NCBI Taxonomy" id="28035"/>
    <lineage>
        <taxon>Bacteria</taxon>
        <taxon>Bacillati</taxon>
        <taxon>Bacillota</taxon>
        <taxon>Bacilli</taxon>
        <taxon>Bacillales</taxon>
        <taxon>Staphylococcaceae</taxon>
        <taxon>Staphylococcus</taxon>
    </lineage>
</organism>
<gene>
    <name evidence="18" type="primary">ahpF</name>
    <name evidence="18" type="ORF">EQ812_05075</name>
    <name evidence="17" type="ORF">FO454_04050</name>
    <name evidence="16" type="ORF">HMPREF3225_00970</name>
</gene>
<dbReference type="GO" id="GO:0050660">
    <property type="term" value="F:flavin adenine dinucleotide binding"/>
    <property type="evidence" value="ECO:0007669"/>
    <property type="project" value="InterPro"/>
</dbReference>
<evidence type="ECO:0000256" key="4">
    <source>
        <dbReference type="ARBA" id="ARBA00022630"/>
    </source>
</evidence>
<dbReference type="PROSITE" id="PS00573">
    <property type="entry name" value="PYRIDINE_REDOX_2"/>
    <property type="match status" value="1"/>
</dbReference>
<evidence type="ECO:0000256" key="6">
    <source>
        <dbReference type="ARBA" id="ARBA00022857"/>
    </source>
</evidence>